<evidence type="ECO:0000313" key="2">
    <source>
        <dbReference type="EMBL" id="UOQ70849.1"/>
    </source>
</evidence>
<evidence type="ECO:0000313" key="3">
    <source>
        <dbReference type="Proteomes" id="UP000831796"/>
    </source>
</evidence>
<reference evidence="2" key="1">
    <citation type="submission" date="2022-04" db="EMBL/GenBank/DDBJ databases">
        <title>Hymenobacter sp. isolated from the air.</title>
        <authorList>
            <person name="Won M."/>
            <person name="Lee C.-M."/>
            <person name="Woen H.-Y."/>
            <person name="Kwon S.-W."/>
        </authorList>
    </citation>
    <scope>NUCLEOTIDE SEQUENCE</scope>
    <source>
        <strain evidence="2">5116S-3</strain>
    </source>
</reference>
<protein>
    <recommendedName>
        <fullName evidence="4">DUF3592 domain-containing protein</fullName>
    </recommendedName>
</protein>
<keyword evidence="1" id="KW-0472">Membrane</keyword>
<evidence type="ECO:0000256" key="1">
    <source>
        <dbReference type="SAM" id="Phobius"/>
    </source>
</evidence>
<accession>A0A8T9Q5W4</accession>
<name>A0A8T9Q5W4_9BACT</name>
<keyword evidence="1" id="KW-1133">Transmembrane helix</keyword>
<evidence type="ECO:0008006" key="4">
    <source>
        <dbReference type="Google" id="ProtNLM"/>
    </source>
</evidence>
<keyword evidence="3" id="KW-1185">Reference proteome</keyword>
<dbReference type="Proteomes" id="UP000831796">
    <property type="component" value="Chromosome"/>
</dbReference>
<dbReference type="KEGG" id="hcu:MUN79_19485"/>
<organism evidence="2 3">
    <name type="scientific">Hymenobacter cellulosilyticus</name>
    <dbReference type="NCBI Taxonomy" id="2932248"/>
    <lineage>
        <taxon>Bacteria</taxon>
        <taxon>Pseudomonadati</taxon>
        <taxon>Bacteroidota</taxon>
        <taxon>Cytophagia</taxon>
        <taxon>Cytophagales</taxon>
        <taxon>Hymenobacteraceae</taxon>
        <taxon>Hymenobacter</taxon>
    </lineage>
</organism>
<sequence>MKISDHAFRIILIVLSSLVLVVTMKKCTQEHNIEYGGVYERAYIIDSWREGKEVNLKFSYTHHGKKHIEEISTSNIKNQVKKGDSIYVKLIDGFPEQGLLLYKTKEKTLWQ</sequence>
<dbReference type="EMBL" id="CP095046">
    <property type="protein sequence ID" value="UOQ70849.1"/>
    <property type="molecule type" value="Genomic_DNA"/>
</dbReference>
<dbReference type="RefSeq" id="WP_244674262.1">
    <property type="nucleotide sequence ID" value="NZ_CP095046.1"/>
</dbReference>
<feature type="transmembrane region" description="Helical" evidence="1">
    <location>
        <begin position="6"/>
        <end position="24"/>
    </location>
</feature>
<dbReference type="AlphaFoldDB" id="A0A8T9Q5W4"/>
<gene>
    <name evidence="2" type="ORF">MUN79_19485</name>
</gene>
<proteinExistence type="predicted"/>
<keyword evidence="1" id="KW-0812">Transmembrane</keyword>